<gene>
    <name evidence="1" type="ORF">BpHYR1_014049</name>
</gene>
<dbReference type="AlphaFoldDB" id="A0A3M7T6G1"/>
<evidence type="ECO:0000313" key="1">
    <source>
        <dbReference type="EMBL" id="RNA43497.1"/>
    </source>
</evidence>
<reference evidence="1 2" key="1">
    <citation type="journal article" date="2018" name="Sci. Rep.">
        <title>Genomic signatures of local adaptation to the degree of environmental predictability in rotifers.</title>
        <authorList>
            <person name="Franch-Gras L."/>
            <person name="Hahn C."/>
            <person name="Garcia-Roger E.M."/>
            <person name="Carmona M.J."/>
            <person name="Serra M."/>
            <person name="Gomez A."/>
        </authorList>
    </citation>
    <scope>NUCLEOTIDE SEQUENCE [LARGE SCALE GENOMIC DNA]</scope>
    <source>
        <strain evidence="1">HYR1</strain>
    </source>
</reference>
<name>A0A3M7T6G1_BRAPC</name>
<evidence type="ECO:0000313" key="2">
    <source>
        <dbReference type="Proteomes" id="UP000276133"/>
    </source>
</evidence>
<dbReference type="EMBL" id="REGN01000219">
    <property type="protein sequence ID" value="RNA43497.1"/>
    <property type="molecule type" value="Genomic_DNA"/>
</dbReference>
<accession>A0A3M7T6G1</accession>
<organism evidence="1 2">
    <name type="scientific">Brachionus plicatilis</name>
    <name type="common">Marine rotifer</name>
    <name type="synonym">Brachionus muelleri</name>
    <dbReference type="NCBI Taxonomy" id="10195"/>
    <lineage>
        <taxon>Eukaryota</taxon>
        <taxon>Metazoa</taxon>
        <taxon>Spiralia</taxon>
        <taxon>Gnathifera</taxon>
        <taxon>Rotifera</taxon>
        <taxon>Eurotatoria</taxon>
        <taxon>Monogononta</taxon>
        <taxon>Pseudotrocha</taxon>
        <taxon>Ploima</taxon>
        <taxon>Brachionidae</taxon>
        <taxon>Brachionus</taxon>
    </lineage>
</organism>
<comment type="caution">
    <text evidence="1">The sequence shown here is derived from an EMBL/GenBank/DDBJ whole genome shotgun (WGS) entry which is preliminary data.</text>
</comment>
<proteinExistence type="predicted"/>
<keyword evidence="2" id="KW-1185">Reference proteome</keyword>
<sequence>MSGPLAVKTSSTESRFWTANTRSFQLINQNSFIVNLSTDLSKTLTNSFHDLSLNNSIKFLTFSGTFAINLARNKLDLEASSKPGIPFDNKYSISWQNEAIVSSGDFLHPSLNAFITSSISPFAKKFKPLKI</sequence>
<dbReference type="Proteomes" id="UP000276133">
    <property type="component" value="Unassembled WGS sequence"/>
</dbReference>
<protein>
    <submittedName>
        <fullName evidence="1">Uncharacterized protein</fullName>
    </submittedName>
</protein>